<dbReference type="PANTHER" id="PTHR10782:SF4">
    <property type="entry name" value="TONALLI, ISOFORM E"/>
    <property type="match status" value="1"/>
</dbReference>
<dbReference type="GO" id="GO:0007131">
    <property type="term" value="P:reciprocal meiotic recombination"/>
    <property type="evidence" value="ECO:0007669"/>
    <property type="project" value="EnsemblFungi"/>
</dbReference>
<dbReference type="OMA" id="PPEVHIN"/>
<dbReference type="InterPro" id="IPR038654">
    <property type="entry name" value="PINIT_sf"/>
</dbReference>
<dbReference type="OrthoDB" id="28127at2759"/>
<keyword evidence="13" id="KW-1185">Reference proteome</keyword>
<evidence type="ECO:0000259" key="11">
    <source>
        <dbReference type="PROSITE" id="PS51466"/>
    </source>
</evidence>
<dbReference type="GO" id="GO:0000785">
    <property type="term" value="C:chromatin"/>
    <property type="evidence" value="ECO:0007669"/>
    <property type="project" value="TreeGrafter"/>
</dbReference>
<feature type="compositionally biased region" description="Polar residues" evidence="9">
    <location>
        <begin position="420"/>
        <end position="455"/>
    </location>
</feature>
<evidence type="ECO:0000313" key="12">
    <source>
        <dbReference type="EMBL" id="EPY50733.1"/>
    </source>
</evidence>
<evidence type="ECO:0000256" key="6">
    <source>
        <dbReference type="ARBA" id="ARBA00022786"/>
    </source>
</evidence>
<accession>S9VS20</accession>
<dbReference type="STRING" id="653667.S9VS20"/>
<evidence type="ECO:0000256" key="3">
    <source>
        <dbReference type="ARBA" id="ARBA00022679"/>
    </source>
</evidence>
<feature type="domain" description="PINIT" evidence="11">
    <location>
        <begin position="48"/>
        <end position="201"/>
    </location>
</feature>
<dbReference type="PROSITE" id="PS51466">
    <property type="entry name" value="PINIT"/>
    <property type="match status" value="1"/>
</dbReference>
<keyword evidence="3" id="KW-0808">Transferase</keyword>
<dbReference type="CDD" id="cd16792">
    <property type="entry name" value="SP-RING_Siz-like"/>
    <property type="match status" value="1"/>
</dbReference>
<dbReference type="Gene3D" id="2.60.120.780">
    <property type="entry name" value="PINIT domain"/>
    <property type="match status" value="1"/>
</dbReference>
<dbReference type="GO" id="GO:0120290">
    <property type="term" value="P:stalled replication fork localization to nuclear periphery"/>
    <property type="evidence" value="ECO:0007669"/>
    <property type="project" value="EnsemblFungi"/>
</dbReference>
<dbReference type="HOGENOM" id="CLU_020537_1_0_1"/>
<feature type="compositionally biased region" description="Acidic residues" evidence="9">
    <location>
        <begin position="329"/>
        <end position="339"/>
    </location>
</feature>
<dbReference type="GO" id="GO:0016874">
    <property type="term" value="F:ligase activity"/>
    <property type="evidence" value="ECO:0007669"/>
    <property type="project" value="UniProtKB-KW"/>
</dbReference>
<dbReference type="GO" id="GO:0030999">
    <property type="term" value="P:linear element assembly"/>
    <property type="evidence" value="ECO:0007669"/>
    <property type="project" value="EnsemblFungi"/>
</dbReference>
<proteinExistence type="inferred from homology"/>
<feature type="domain" description="SP-RING-type" evidence="10">
    <location>
        <begin position="230"/>
        <end position="311"/>
    </location>
</feature>
<feature type="compositionally biased region" description="Polar residues" evidence="9">
    <location>
        <begin position="537"/>
        <end position="556"/>
    </location>
</feature>
<dbReference type="GO" id="GO:0016925">
    <property type="term" value="P:protein sumoylation"/>
    <property type="evidence" value="ECO:0007669"/>
    <property type="project" value="UniProtKB-UniPathway"/>
</dbReference>
<dbReference type="InterPro" id="IPR013083">
    <property type="entry name" value="Znf_RING/FYVE/PHD"/>
</dbReference>
<dbReference type="UniPathway" id="UPA00886"/>
<dbReference type="Gene3D" id="3.30.40.10">
    <property type="entry name" value="Zinc/RING finger domain, C3HC4 (zinc finger)"/>
    <property type="match status" value="1"/>
</dbReference>
<feature type="region of interest" description="Disordered" evidence="9">
    <location>
        <begin position="570"/>
        <end position="610"/>
    </location>
</feature>
<evidence type="ECO:0000256" key="5">
    <source>
        <dbReference type="ARBA" id="ARBA00022771"/>
    </source>
</evidence>
<keyword evidence="6" id="KW-0833">Ubl conjugation pathway</keyword>
<keyword evidence="5 8" id="KW-0863">Zinc-finger</keyword>
<protein>
    <submittedName>
        <fullName evidence="12">SUMO E3 ligase Pli1</fullName>
    </submittedName>
</protein>
<dbReference type="eggNOG" id="KOG2169">
    <property type="taxonomic scope" value="Eukaryota"/>
</dbReference>
<dbReference type="GO" id="GO:0035861">
    <property type="term" value="C:site of double-strand break"/>
    <property type="evidence" value="ECO:0007669"/>
    <property type="project" value="EnsemblFungi"/>
</dbReference>
<feature type="compositionally biased region" description="Polar residues" evidence="9">
    <location>
        <begin position="574"/>
        <end position="607"/>
    </location>
</feature>
<dbReference type="RefSeq" id="XP_013024357.1">
    <property type="nucleotide sequence ID" value="XM_013168903.1"/>
</dbReference>
<dbReference type="GO" id="GO:0072766">
    <property type="term" value="P:centromere clustering at the mitotic interphase nuclear envelope"/>
    <property type="evidence" value="ECO:0007669"/>
    <property type="project" value="EnsemblFungi"/>
</dbReference>
<evidence type="ECO:0000259" key="10">
    <source>
        <dbReference type="PROSITE" id="PS51044"/>
    </source>
</evidence>
<evidence type="ECO:0000256" key="2">
    <source>
        <dbReference type="ARBA" id="ARBA00005383"/>
    </source>
</evidence>
<comment type="similarity">
    <text evidence="2">Belongs to the PIAS family.</text>
</comment>
<dbReference type="Pfam" id="PF02891">
    <property type="entry name" value="zf-MIZ"/>
    <property type="match status" value="1"/>
</dbReference>
<name>S9VS20_SCHCR</name>
<evidence type="ECO:0000256" key="7">
    <source>
        <dbReference type="ARBA" id="ARBA00022833"/>
    </source>
</evidence>
<dbReference type="Proteomes" id="UP000015464">
    <property type="component" value="Unassembled WGS sequence"/>
</dbReference>
<gene>
    <name evidence="12" type="ORF">SPOG_00726</name>
</gene>
<evidence type="ECO:0000313" key="13">
    <source>
        <dbReference type="Proteomes" id="UP000015464"/>
    </source>
</evidence>
<evidence type="ECO:0000256" key="4">
    <source>
        <dbReference type="ARBA" id="ARBA00022723"/>
    </source>
</evidence>
<sequence>MNTWVSLKKAVDGDISGAICTLQSNLSQIYPQTLAIPPPVNNSGSRAYTRPFAPVVHSRIRFRKTPFYDILEPFNTPFSIPACVGARNTVSFSFQLTPMALSKLLSNPKEYRVYFFSTPTDTIGFGECLMEYPTPQMELRANNQVAHANYRGLKGRSGTTNPADITDYITKYAGPPGNNVVIYYMNATKRYSAVVALVKAYSVDYLVDDIKKRKIETKEKIVERIKSENEDTDIIATSTDISLKCPLSFTRISLPVRSSYCKHIQCFDARAFLEMNQQTPSWMCPVCNIHIRYPDLVVDGFMQHILENSPSNSETITVDPVGNWSMNTFDEESESSEEENLPKEQIIELSDEERSATPANPSEPPNVPKRKASPAAANSTNKKKRESLVIDLTISDDEEPSATASPPLSATKETDKSYSKPASPSPIQRNSQPSESTPSENFSLPKSSVNGISQASTPPSTTTVPSTTTTSHRSYSTYDPNYVSRRSSYSGRRPTESFDSSRGISFPPVNTPPPRGDFRLGSLPVDDSHIIYHPSMPSRSSVMDNSTPGAHMTTANDPANLLISDLVLPPVGANPNNSSPSVRSDTRESQLSNIYTPNQPVLYNNIPTRPPFTIRESDRDLLSYDDSRGRSMLSLPQIQDTRQRTPLQTAGPLWNEEDDNRINWDSEFHTSFPFNSST</sequence>
<evidence type="ECO:0000256" key="1">
    <source>
        <dbReference type="ARBA" id="ARBA00004718"/>
    </source>
</evidence>
<dbReference type="PANTHER" id="PTHR10782">
    <property type="entry name" value="ZINC FINGER MIZ DOMAIN-CONTAINING PROTEIN"/>
    <property type="match status" value="1"/>
</dbReference>
<keyword evidence="4" id="KW-0479">Metal-binding</keyword>
<feature type="region of interest" description="Disordered" evidence="9">
    <location>
        <begin position="535"/>
        <end position="556"/>
    </location>
</feature>
<keyword evidence="7" id="KW-0862">Zinc</keyword>
<dbReference type="GeneID" id="25035058"/>
<dbReference type="GO" id="GO:0036299">
    <property type="term" value="P:non-recombinational interstrand cross-link repair"/>
    <property type="evidence" value="ECO:0007669"/>
    <property type="project" value="EnsemblFungi"/>
</dbReference>
<dbReference type="InterPro" id="IPR031141">
    <property type="entry name" value="SIZ1/2_SP-RING"/>
</dbReference>
<dbReference type="PROSITE" id="PS51044">
    <property type="entry name" value="ZF_SP_RING"/>
    <property type="match status" value="1"/>
</dbReference>
<organism evidence="12 13">
    <name type="scientific">Schizosaccharomyces cryophilus (strain OY26 / ATCC MYA-4695 / CBS 11777 / NBRC 106824 / NRRL Y48691)</name>
    <name type="common">Fission yeast</name>
    <dbReference type="NCBI Taxonomy" id="653667"/>
    <lineage>
        <taxon>Eukaryota</taxon>
        <taxon>Fungi</taxon>
        <taxon>Dikarya</taxon>
        <taxon>Ascomycota</taxon>
        <taxon>Taphrinomycotina</taxon>
        <taxon>Schizosaccharomycetes</taxon>
        <taxon>Schizosaccharomycetales</taxon>
        <taxon>Schizosaccharomycetaceae</taxon>
        <taxon>Schizosaccharomyces</taxon>
    </lineage>
</organism>
<dbReference type="GO" id="GO:0005634">
    <property type="term" value="C:nucleus"/>
    <property type="evidence" value="ECO:0007669"/>
    <property type="project" value="EnsemblFungi"/>
</dbReference>
<feature type="compositionally biased region" description="Low complexity" evidence="9">
    <location>
        <begin position="456"/>
        <end position="492"/>
    </location>
</feature>
<feature type="region of interest" description="Disordered" evidence="9">
    <location>
        <begin position="311"/>
        <end position="516"/>
    </location>
</feature>
<dbReference type="InterPro" id="IPR023321">
    <property type="entry name" value="PINIT"/>
</dbReference>
<dbReference type="InterPro" id="IPR004181">
    <property type="entry name" value="Znf_MIZ"/>
</dbReference>
<reference evidence="12 13" key="1">
    <citation type="journal article" date="2011" name="Science">
        <title>Comparative functional genomics of the fission yeasts.</title>
        <authorList>
            <person name="Rhind N."/>
            <person name="Chen Z."/>
            <person name="Yassour M."/>
            <person name="Thompson D.A."/>
            <person name="Haas B.J."/>
            <person name="Habib N."/>
            <person name="Wapinski I."/>
            <person name="Roy S."/>
            <person name="Lin M.F."/>
            <person name="Heiman D.I."/>
            <person name="Young S.K."/>
            <person name="Furuya K."/>
            <person name="Guo Y."/>
            <person name="Pidoux A."/>
            <person name="Chen H.M."/>
            <person name="Robbertse B."/>
            <person name="Goldberg J.M."/>
            <person name="Aoki K."/>
            <person name="Bayne E.H."/>
            <person name="Berlin A.M."/>
            <person name="Desjardins C.A."/>
            <person name="Dobbs E."/>
            <person name="Dukaj L."/>
            <person name="Fan L."/>
            <person name="FitzGerald M.G."/>
            <person name="French C."/>
            <person name="Gujja S."/>
            <person name="Hansen K."/>
            <person name="Keifenheim D."/>
            <person name="Levin J.Z."/>
            <person name="Mosher R.A."/>
            <person name="Mueller C.A."/>
            <person name="Pfiffner J."/>
            <person name="Priest M."/>
            <person name="Russ C."/>
            <person name="Smialowska A."/>
            <person name="Swoboda P."/>
            <person name="Sykes S.M."/>
            <person name="Vaughn M."/>
            <person name="Vengrova S."/>
            <person name="Yoder R."/>
            <person name="Zeng Q."/>
            <person name="Allshire R."/>
            <person name="Baulcombe D."/>
            <person name="Birren B.W."/>
            <person name="Brown W."/>
            <person name="Ekwall K."/>
            <person name="Kellis M."/>
            <person name="Leatherwood J."/>
            <person name="Levin H."/>
            <person name="Margalit H."/>
            <person name="Martienssen R."/>
            <person name="Nieduszynski C.A."/>
            <person name="Spatafora J.W."/>
            <person name="Friedman N."/>
            <person name="Dalgaard J.Z."/>
            <person name="Baumann P."/>
            <person name="Niki H."/>
            <person name="Regev A."/>
            <person name="Nusbaum C."/>
        </authorList>
    </citation>
    <scope>NUCLEOTIDE SEQUENCE [LARGE SCALE GENOMIC DNA]</scope>
    <source>
        <strain evidence="13">OY26 / ATCC MYA-4695 / CBS 11777 / NBRC 106824 / NRRL Y48691</strain>
    </source>
</reference>
<evidence type="ECO:0000256" key="8">
    <source>
        <dbReference type="PROSITE-ProRule" id="PRU00452"/>
    </source>
</evidence>
<dbReference type="EMBL" id="KE546992">
    <property type="protein sequence ID" value="EPY50733.1"/>
    <property type="molecule type" value="Genomic_DNA"/>
</dbReference>
<dbReference type="Pfam" id="PF14324">
    <property type="entry name" value="PINIT"/>
    <property type="match status" value="1"/>
</dbReference>
<dbReference type="AlphaFoldDB" id="S9VS20"/>
<comment type="pathway">
    <text evidence="1">Protein modification; protein sumoylation.</text>
</comment>
<dbReference type="GO" id="GO:0106068">
    <property type="term" value="C:SUMO ligase complex"/>
    <property type="evidence" value="ECO:0007669"/>
    <property type="project" value="EnsemblFungi"/>
</dbReference>
<keyword evidence="12" id="KW-0436">Ligase</keyword>
<evidence type="ECO:0000256" key="9">
    <source>
        <dbReference type="SAM" id="MobiDB-lite"/>
    </source>
</evidence>
<dbReference type="GO" id="GO:0008270">
    <property type="term" value="F:zinc ion binding"/>
    <property type="evidence" value="ECO:0007669"/>
    <property type="project" value="UniProtKB-KW"/>
</dbReference>
<dbReference type="GO" id="GO:0061665">
    <property type="term" value="F:SUMO ligase activity"/>
    <property type="evidence" value="ECO:0007669"/>
    <property type="project" value="EnsemblFungi"/>
</dbReference>